<evidence type="ECO:0000313" key="5">
    <source>
        <dbReference type="EMBL" id="JAS31415.1"/>
    </source>
</evidence>
<feature type="chain" id="PRO_5008581689" description="Protein takeout" evidence="4">
    <location>
        <begin position="23"/>
        <end position="253"/>
    </location>
</feature>
<dbReference type="InterPro" id="IPR038606">
    <property type="entry name" value="To_sf"/>
</dbReference>
<dbReference type="AlphaFoldDB" id="A0A1B6E0H0"/>
<dbReference type="PANTHER" id="PTHR11008:SF31">
    <property type="entry name" value="PROTEIN TAKEOUT-LIKE PROTEIN"/>
    <property type="match status" value="1"/>
</dbReference>
<dbReference type="InterPro" id="IPR010562">
    <property type="entry name" value="Haemolymph_juvenile_hormone-bd"/>
</dbReference>
<dbReference type="Gene3D" id="3.15.10.30">
    <property type="entry name" value="Haemolymph juvenile hormone binding protein"/>
    <property type="match status" value="1"/>
</dbReference>
<accession>A0A1B6E0H0</accession>
<dbReference type="GO" id="GO:0007623">
    <property type="term" value="P:circadian rhythm"/>
    <property type="evidence" value="ECO:0007669"/>
    <property type="project" value="UniProtKB-ARBA"/>
</dbReference>
<keyword evidence="2" id="KW-0090">Biological rhythms</keyword>
<reference evidence="5" key="1">
    <citation type="submission" date="2015-12" db="EMBL/GenBank/DDBJ databases">
        <title>De novo transcriptome assembly of four potential Pierce s Disease insect vectors from Arizona vineyards.</title>
        <authorList>
            <person name="Tassone E.E."/>
        </authorList>
    </citation>
    <scope>NUCLEOTIDE SEQUENCE</scope>
</reference>
<dbReference type="PANTHER" id="PTHR11008">
    <property type="entry name" value="PROTEIN TAKEOUT-LIKE PROTEIN"/>
    <property type="match status" value="1"/>
</dbReference>
<dbReference type="FunFam" id="3.15.10.30:FF:000001">
    <property type="entry name" value="Takeout-like protein 1"/>
    <property type="match status" value="1"/>
</dbReference>
<organism evidence="5">
    <name type="scientific">Clastoptera arizonana</name>
    <name type="common">Arizona spittle bug</name>
    <dbReference type="NCBI Taxonomy" id="38151"/>
    <lineage>
        <taxon>Eukaryota</taxon>
        <taxon>Metazoa</taxon>
        <taxon>Ecdysozoa</taxon>
        <taxon>Arthropoda</taxon>
        <taxon>Hexapoda</taxon>
        <taxon>Insecta</taxon>
        <taxon>Pterygota</taxon>
        <taxon>Neoptera</taxon>
        <taxon>Paraneoptera</taxon>
        <taxon>Hemiptera</taxon>
        <taxon>Auchenorrhyncha</taxon>
        <taxon>Cercopoidea</taxon>
        <taxon>Clastopteridae</taxon>
        <taxon>Clastoptera</taxon>
    </lineage>
</organism>
<gene>
    <name evidence="5" type="ORF">g.39397</name>
</gene>
<name>A0A1B6E0H0_9HEMI</name>
<dbReference type="Pfam" id="PF06585">
    <property type="entry name" value="JHBP"/>
    <property type="match status" value="1"/>
</dbReference>
<feature type="signal peptide" evidence="4">
    <location>
        <begin position="1"/>
        <end position="22"/>
    </location>
</feature>
<comment type="similarity">
    <text evidence="3">Belongs to the TO family.</text>
</comment>
<evidence type="ECO:0000256" key="1">
    <source>
        <dbReference type="ARBA" id="ARBA00022729"/>
    </source>
</evidence>
<evidence type="ECO:0008006" key="6">
    <source>
        <dbReference type="Google" id="ProtNLM"/>
    </source>
</evidence>
<dbReference type="SMART" id="SM00700">
    <property type="entry name" value="JHBP"/>
    <property type="match status" value="1"/>
</dbReference>
<keyword evidence="1 4" id="KW-0732">Signal</keyword>
<evidence type="ECO:0000256" key="2">
    <source>
        <dbReference type="ARBA" id="ARBA00023108"/>
    </source>
</evidence>
<evidence type="ECO:0000256" key="3">
    <source>
        <dbReference type="ARBA" id="ARBA00060902"/>
    </source>
</evidence>
<proteinExistence type="inferred from homology"/>
<dbReference type="EMBL" id="GEDC01005883">
    <property type="protein sequence ID" value="JAS31415.1"/>
    <property type="molecule type" value="Transcribed_RNA"/>
</dbReference>
<sequence>MEKLYLSLFLLVIAFACTSVSQQLQEDPPYYIHQCRRDDPNINQCLTYAANHIAMHFRRGITELGVTEVEPIFIDEINLALGSGPDGYRAIFKNIEAFGVSNLTVTAVRSDLDTLQFQLSFYIPKISARAYYRSTGVLIMVQASGGGEYWGEYEGVRAKIYFQAKLKDIDYEQYLELQDLKMDFSVKRLQMGVKNVHNGNAILEAALNLFINSNAQDLLKEMKPSIKKKLLVNLRQFIENLFSRIPYSSWIID</sequence>
<protein>
    <recommendedName>
        <fullName evidence="6">Protein takeout</fullName>
    </recommendedName>
</protein>
<dbReference type="GO" id="GO:0005615">
    <property type="term" value="C:extracellular space"/>
    <property type="evidence" value="ECO:0007669"/>
    <property type="project" value="TreeGrafter"/>
</dbReference>
<evidence type="ECO:0000256" key="4">
    <source>
        <dbReference type="SAM" id="SignalP"/>
    </source>
</evidence>
<dbReference type="PROSITE" id="PS51257">
    <property type="entry name" value="PROKAR_LIPOPROTEIN"/>
    <property type="match status" value="1"/>
</dbReference>